<feature type="compositionally biased region" description="Gly residues" evidence="2">
    <location>
        <begin position="502"/>
        <end position="514"/>
    </location>
</feature>
<dbReference type="InterPro" id="IPR043127">
    <property type="entry name" value="Sec-1-like_dom3a"/>
</dbReference>
<dbReference type="InterPro" id="IPR036045">
    <property type="entry name" value="Sec1-like_sf"/>
</dbReference>
<dbReference type="AlphaFoldDB" id="A0A7S2FGC0"/>
<dbReference type="PANTHER" id="PTHR11679">
    <property type="entry name" value="VESICLE PROTEIN SORTING-ASSOCIATED"/>
    <property type="match status" value="1"/>
</dbReference>
<feature type="region of interest" description="Disordered" evidence="2">
    <location>
        <begin position="445"/>
        <end position="470"/>
    </location>
</feature>
<evidence type="ECO:0000256" key="2">
    <source>
        <dbReference type="SAM" id="MobiDB-lite"/>
    </source>
</evidence>
<feature type="region of interest" description="Disordered" evidence="2">
    <location>
        <begin position="491"/>
        <end position="519"/>
    </location>
</feature>
<dbReference type="Gene3D" id="3.40.50.2060">
    <property type="match status" value="1"/>
</dbReference>
<dbReference type="Gene3D" id="1.25.40.60">
    <property type="match status" value="1"/>
</dbReference>
<accession>A0A7S2FGC0</accession>
<dbReference type="SUPFAM" id="SSF56815">
    <property type="entry name" value="Sec1/munc18-like (SM) proteins"/>
    <property type="match status" value="1"/>
</dbReference>
<reference evidence="3" key="1">
    <citation type="submission" date="2021-01" db="EMBL/GenBank/DDBJ databases">
        <authorList>
            <person name="Corre E."/>
            <person name="Pelletier E."/>
            <person name="Niang G."/>
            <person name="Scheremetjew M."/>
            <person name="Finn R."/>
            <person name="Kale V."/>
            <person name="Holt S."/>
            <person name="Cochrane G."/>
            <person name="Meng A."/>
            <person name="Brown T."/>
            <person name="Cohen L."/>
        </authorList>
    </citation>
    <scope>NUCLEOTIDE SEQUENCE</scope>
    <source>
        <strain evidence="3">CCMP1381</strain>
    </source>
</reference>
<dbReference type="EMBL" id="HBGS01013668">
    <property type="protein sequence ID" value="CAD9394137.1"/>
    <property type="molecule type" value="Transcribed_RNA"/>
</dbReference>
<proteinExistence type="inferred from homology"/>
<evidence type="ECO:0008006" key="4">
    <source>
        <dbReference type="Google" id="ProtNLM"/>
    </source>
</evidence>
<organism evidence="3">
    <name type="scientific">Octactis speculum</name>
    <dbReference type="NCBI Taxonomy" id="3111310"/>
    <lineage>
        <taxon>Eukaryota</taxon>
        <taxon>Sar</taxon>
        <taxon>Stramenopiles</taxon>
        <taxon>Ochrophyta</taxon>
        <taxon>Dictyochophyceae</taxon>
        <taxon>Dictyochales</taxon>
        <taxon>Dictyochaceae</taxon>
        <taxon>Octactis</taxon>
    </lineage>
</organism>
<protein>
    <recommendedName>
        <fullName evidence="4">Sec1 family domain-containing protein 1</fullName>
    </recommendedName>
</protein>
<evidence type="ECO:0000313" key="3">
    <source>
        <dbReference type="EMBL" id="CAD9394137.1"/>
    </source>
</evidence>
<sequence length="647" mass="70572">MALRQRQVRAVERMLSLNESTSATGLMDPSGWAKKWKVLILDAAGRDIISPLLNLGELRKNGVTLHLMLHSDREPIPDVPAVYFCRSTPENIQRIAQDCSNKFYSSAHLNFISKLERETMEQLGRELVASNSVQVVSKVYDQYLDFVGLEQRVFTLNRPNSYLAYNRQGVTDAEVQKTINVFAHGLFSVVATLGVIPIIRCPTGGASEFVAQQLNGLLEQAIHGSASSFFESGSTVSSRPLLVILERANDFVTPLHHTLTYQAILNDILDYRMNRIHLGAGKPVYELESDTDPFWRKTALWPFPEAIEEISKATEACRLKEKEIKDKTGGCVEDSGAPTQVNGDVNGVAPPPEGGGTQDLLATVDSLPQLLERKAKLEVHTKILEAAMGVLKARDLPVFFEAEQGALSGRPDKAMLQQLIGAQSKGSLADKIRLLALYSMSEAAASDPNSASELEEALRSSIKNQEGGAPSELEAQFEAGVASIRHMRQIQSFQQPTQQQQGEGGSNTGSGSSGLSGLTSLMTNATSQASGFLSAAAQRVGLGKNDDKYACRVVHNLCEFRPGSEDESFLYLDARGNNQTASSIVAPGNRAARVPFKQVMVFMVGGGCLAEHQALQDYSQRHPERQITYGCTEMLNAENFLTQLGKL</sequence>
<feature type="compositionally biased region" description="Low complexity" evidence="2">
    <location>
        <begin position="491"/>
        <end position="501"/>
    </location>
</feature>
<dbReference type="Gene3D" id="3.40.50.1910">
    <property type="match status" value="1"/>
</dbReference>
<dbReference type="Pfam" id="PF00995">
    <property type="entry name" value="Sec1"/>
    <property type="match status" value="1"/>
</dbReference>
<dbReference type="Gene3D" id="3.90.830.10">
    <property type="entry name" value="Syntaxin Binding Protein 1, Chain A, domain 2"/>
    <property type="match status" value="1"/>
</dbReference>
<dbReference type="InterPro" id="IPR027482">
    <property type="entry name" value="Sec1-like_dom2"/>
</dbReference>
<dbReference type="GO" id="GO:0016192">
    <property type="term" value="P:vesicle-mediated transport"/>
    <property type="evidence" value="ECO:0007669"/>
    <property type="project" value="InterPro"/>
</dbReference>
<comment type="similarity">
    <text evidence="1">Belongs to the STXBP/unc-18/SEC1 family.</text>
</comment>
<evidence type="ECO:0000256" key="1">
    <source>
        <dbReference type="ARBA" id="ARBA00009884"/>
    </source>
</evidence>
<dbReference type="InterPro" id="IPR043154">
    <property type="entry name" value="Sec-1-like_dom1"/>
</dbReference>
<gene>
    <name evidence="3" type="ORF">DSPE1174_LOCUS7220</name>
</gene>
<dbReference type="PIRSF" id="PIRSF005715">
    <property type="entry name" value="VPS45_Sec1"/>
    <property type="match status" value="1"/>
</dbReference>
<dbReference type="InterPro" id="IPR001619">
    <property type="entry name" value="Sec1-like"/>
</dbReference>
<name>A0A7S2FGC0_9STRA</name>